<organism evidence="3 4">
    <name type="scientific">Clostridium aciditolerans</name>
    <dbReference type="NCBI Taxonomy" id="339861"/>
    <lineage>
        <taxon>Bacteria</taxon>
        <taxon>Bacillati</taxon>
        <taxon>Bacillota</taxon>
        <taxon>Clostridia</taxon>
        <taxon>Eubacteriales</taxon>
        <taxon>Clostridiaceae</taxon>
        <taxon>Clostridium</taxon>
    </lineage>
</organism>
<dbReference type="InterPro" id="IPR039566">
    <property type="entry name" value="CvfB_S1_st"/>
</dbReference>
<dbReference type="InterPro" id="IPR003029">
    <property type="entry name" value="S1_domain"/>
</dbReference>
<evidence type="ECO:0000313" key="4">
    <source>
        <dbReference type="Proteomes" id="UP000622687"/>
    </source>
</evidence>
<gene>
    <name evidence="3" type="ORF">I6U51_12705</name>
</gene>
<dbReference type="Pfam" id="PF13509">
    <property type="entry name" value="S1_2"/>
    <property type="match status" value="1"/>
</dbReference>
<accession>A0A934HSL0</accession>
<dbReference type="RefSeq" id="WP_211142986.1">
    <property type="nucleotide sequence ID" value="NZ_JAEEGB010000014.1"/>
</dbReference>
<evidence type="ECO:0000313" key="3">
    <source>
        <dbReference type="EMBL" id="MBI6873560.1"/>
    </source>
</evidence>
<dbReference type="AlphaFoldDB" id="A0A934HSL0"/>
<dbReference type="InterPro" id="IPR036388">
    <property type="entry name" value="WH-like_DNA-bd_sf"/>
</dbReference>
<dbReference type="PIRSF" id="PIRSF012524">
    <property type="entry name" value="YitL_S1"/>
    <property type="match status" value="1"/>
</dbReference>
<comment type="similarity">
    <text evidence="1">Belongs to the CvfB family.</text>
</comment>
<comment type="caution">
    <text evidence="3">The sequence shown here is derived from an EMBL/GenBank/DDBJ whole genome shotgun (WGS) entry which is preliminary data.</text>
</comment>
<evidence type="ECO:0000256" key="1">
    <source>
        <dbReference type="PIRNR" id="PIRNR012524"/>
    </source>
</evidence>
<dbReference type="Gene3D" id="2.40.50.140">
    <property type="entry name" value="Nucleic acid-binding proteins"/>
    <property type="match status" value="2"/>
</dbReference>
<protein>
    <submittedName>
        <fullName evidence="3">DNA-binding protein</fullName>
    </submittedName>
</protein>
<dbReference type="GO" id="GO:0003677">
    <property type="term" value="F:DNA binding"/>
    <property type="evidence" value="ECO:0007669"/>
    <property type="project" value="UniProtKB-KW"/>
</dbReference>
<proteinExistence type="inferred from homology"/>
<dbReference type="SMART" id="SM00316">
    <property type="entry name" value="S1"/>
    <property type="match status" value="3"/>
</dbReference>
<dbReference type="SUPFAM" id="SSF50249">
    <property type="entry name" value="Nucleic acid-binding proteins"/>
    <property type="match status" value="1"/>
</dbReference>
<sequence>MINIGDFNKLKVVRKADFGYYLDAGTGRTSDDILLPNKSALGNELNIDDEVEAFIYRDSKDRLIATLKKPLATVGELAYLKVISTTKIGSFVDFGLERDILVPFKEKLYGLLNNKSYLFYIYLDKTGRIAATTDIDRYLEDTDKYNIGDSVTGTVYGFQTNKSVMVAVDNMYKGVILKNEYYSDIQHGDVLDLTVIKIYEDGKLGLTPRKAGKIQRTELQDTILEYLKDHGGFMPFNDKSSPDEIYDTFHVSKNNFKNSLGGLMKRNLIVQDEKGTKLK</sequence>
<dbReference type="InterPro" id="IPR014464">
    <property type="entry name" value="CvfB_fam"/>
</dbReference>
<dbReference type="Gene3D" id="1.10.10.10">
    <property type="entry name" value="Winged helix-like DNA-binding domain superfamily/Winged helix DNA-binding domain"/>
    <property type="match status" value="1"/>
</dbReference>
<keyword evidence="4" id="KW-1185">Reference proteome</keyword>
<dbReference type="InterPro" id="IPR040764">
    <property type="entry name" value="CvfB_WH"/>
</dbReference>
<dbReference type="PROSITE" id="PS50126">
    <property type="entry name" value="S1"/>
    <property type="match status" value="1"/>
</dbReference>
<feature type="domain" description="S1 motif" evidence="2">
    <location>
        <begin position="148"/>
        <end position="209"/>
    </location>
</feature>
<dbReference type="EMBL" id="JAEEGB010000014">
    <property type="protein sequence ID" value="MBI6873560.1"/>
    <property type="molecule type" value="Genomic_DNA"/>
</dbReference>
<keyword evidence="3" id="KW-0238">DNA-binding</keyword>
<dbReference type="PANTHER" id="PTHR37296:SF1">
    <property type="entry name" value="CONSERVED VIRULENCE FACTOR B"/>
    <property type="match status" value="1"/>
</dbReference>
<dbReference type="InterPro" id="IPR012340">
    <property type="entry name" value="NA-bd_OB-fold"/>
</dbReference>
<evidence type="ECO:0000259" key="2">
    <source>
        <dbReference type="PROSITE" id="PS50126"/>
    </source>
</evidence>
<name>A0A934HSL0_9CLOT</name>
<reference evidence="3" key="1">
    <citation type="submission" date="2020-12" db="EMBL/GenBank/DDBJ databases">
        <title>Clostridium thailandense sp. nov., a novel acetogenic bacterium isolated from peat land soil in Thailand.</title>
        <authorList>
            <person name="Chaikitkaew S."/>
            <person name="Birkeland N.K."/>
        </authorList>
    </citation>
    <scope>NUCLEOTIDE SEQUENCE</scope>
    <source>
        <strain evidence="3">DSM 17425</strain>
    </source>
</reference>
<dbReference type="Pfam" id="PF17783">
    <property type="entry name" value="WHD_CvfB"/>
    <property type="match status" value="1"/>
</dbReference>
<dbReference type="Proteomes" id="UP000622687">
    <property type="component" value="Unassembled WGS sequence"/>
</dbReference>
<dbReference type="PANTHER" id="PTHR37296">
    <property type="entry name" value="CONSERVED VIRULENCE FACTOR B"/>
    <property type="match status" value="1"/>
</dbReference>